<feature type="region of interest" description="Disordered" evidence="6">
    <location>
        <begin position="213"/>
        <end position="252"/>
    </location>
</feature>
<feature type="compositionally biased region" description="Polar residues" evidence="6">
    <location>
        <begin position="1"/>
        <end position="12"/>
    </location>
</feature>
<dbReference type="EC" id="3.2.2.-" evidence="5"/>
<dbReference type="SUPFAM" id="SSF50486">
    <property type="entry name" value="FMT C-terminal domain-like"/>
    <property type="match status" value="1"/>
</dbReference>
<dbReference type="NCBIfam" id="TIGR00567">
    <property type="entry name" value="3mg"/>
    <property type="match status" value="1"/>
</dbReference>
<evidence type="ECO:0000256" key="4">
    <source>
        <dbReference type="ARBA" id="ARBA00023204"/>
    </source>
</evidence>
<keyword evidence="2 5" id="KW-0227">DNA damage</keyword>
<dbReference type="GO" id="GO:0003905">
    <property type="term" value="F:alkylbase DNA N-glycosylase activity"/>
    <property type="evidence" value="ECO:0007669"/>
    <property type="project" value="InterPro"/>
</dbReference>
<dbReference type="Pfam" id="PF02245">
    <property type="entry name" value="Pur_DNA_glyco"/>
    <property type="match status" value="1"/>
</dbReference>
<dbReference type="GO" id="GO:0006284">
    <property type="term" value="P:base-excision repair"/>
    <property type="evidence" value="ECO:0007669"/>
    <property type="project" value="InterPro"/>
</dbReference>
<keyword evidence="7" id="KW-0614">Plasmid</keyword>
<reference evidence="8" key="1">
    <citation type="journal article" date="2004" name="J. Bacteriol.">
        <title>An evolutionary hot spot: the pNGR234b replicon of Rhizobium sp. strain NGR234.</title>
        <authorList>
            <person name="Streit W.R."/>
            <person name="Schmitz R.A."/>
            <person name="Perret X."/>
            <person name="Staehelin C."/>
            <person name="Deakin W.J."/>
            <person name="Raasch C."/>
            <person name="Liesegang H."/>
            <person name="Broughton W.J."/>
        </authorList>
    </citation>
    <scope>NUCLEOTIDE SEQUENCE [LARGE SCALE GENOMIC DNA]</scope>
    <source>
        <strain evidence="8">NBRC 101917 / NGR234</strain>
    </source>
</reference>
<evidence type="ECO:0000256" key="6">
    <source>
        <dbReference type="SAM" id="MobiDB-lite"/>
    </source>
</evidence>
<dbReference type="PANTHER" id="PTHR10429:SF0">
    <property type="entry name" value="DNA-3-METHYLADENINE GLYCOSYLASE"/>
    <property type="match status" value="1"/>
</dbReference>
<reference evidence="7 8" key="2">
    <citation type="journal article" date="2009" name="Appl. Environ. Microbiol.">
        <title>Rhizobium sp. strain NGR234 possesses a remarkable number of secretion systems.</title>
        <authorList>
            <person name="Schmeisser C."/>
            <person name="Liesegang H."/>
            <person name="Krysciak D."/>
            <person name="Bakkou N."/>
            <person name="Le Quere A."/>
            <person name="Wollherr A."/>
            <person name="Heinemeyer I."/>
            <person name="Morgenstern B."/>
            <person name="Pommerening-Roeser A."/>
            <person name="Flores M."/>
            <person name="Palacios R."/>
            <person name="Brenner S."/>
            <person name="Gottschalk G."/>
            <person name="Schmitz R.A."/>
            <person name="Broughton W.J."/>
            <person name="Perret X."/>
            <person name="Strittmatter A.W."/>
            <person name="Streit W.R."/>
        </authorList>
    </citation>
    <scope>NUCLEOTIDE SEQUENCE [LARGE SCALE GENOMIC DNA]</scope>
    <source>
        <strain evidence="8">NBRC 101917 / NGR234</strain>
    </source>
</reference>
<dbReference type="HAMAP" id="MF_00527">
    <property type="entry name" value="3MGH"/>
    <property type="match status" value="1"/>
</dbReference>
<dbReference type="HOGENOM" id="CLU_1102123_0_0_5"/>
<dbReference type="Gene3D" id="3.10.300.10">
    <property type="entry name" value="Methylpurine-DNA glycosylase (MPG)"/>
    <property type="match status" value="1"/>
</dbReference>
<gene>
    <name evidence="7" type="ordered locus">NGR_b11020</name>
</gene>
<dbReference type="GO" id="GO:0003677">
    <property type="term" value="F:DNA binding"/>
    <property type="evidence" value="ECO:0007669"/>
    <property type="project" value="InterPro"/>
</dbReference>
<proteinExistence type="inferred from homology"/>
<dbReference type="PANTHER" id="PTHR10429">
    <property type="entry name" value="DNA-3-METHYLADENINE GLYCOSYLASE"/>
    <property type="match status" value="1"/>
</dbReference>
<sequence>MPSRVIRSQSHFGTRPPCSGRSALPARCAIVFGPSYSVLDTTLHASDVRGKFSMATGRDRDATLASVRDASTYSRTTEEFYRLQWDDSFFARDAVAVAADLIGAEFAVSGVGGLIVETEAYLPDDAASHSFAGATTRNRSMFGPPAHAYVYLSYGLHWCLNFVCLPGSAVLIRALEPRWGLETMRERRGVSPERLLCSGPGRVGQALAIGKEEDGLPLNGEPFRLGRSGGRCSLPASASGFPRPSNSPGGSG</sequence>
<evidence type="ECO:0000256" key="5">
    <source>
        <dbReference type="HAMAP-Rule" id="MF_00527"/>
    </source>
</evidence>
<dbReference type="InterPro" id="IPR036995">
    <property type="entry name" value="MPG_sf"/>
</dbReference>
<organism evidence="7 8">
    <name type="scientific">Sinorhizobium fredii (strain NBRC 101917 / NGR234)</name>
    <dbReference type="NCBI Taxonomy" id="394"/>
    <lineage>
        <taxon>Bacteria</taxon>
        <taxon>Pseudomonadati</taxon>
        <taxon>Pseudomonadota</taxon>
        <taxon>Alphaproteobacteria</taxon>
        <taxon>Hyphomicrobiales</taxon>
        <taxon>Rhizobiaceae</taxon>
        <taxon>Sinorhizobium/Ensifer group</taxon>
        <taxon>Sinorhizobium</taxon>
    </lineage>
</organism>
<dbReference type="OrthoDB" id="9794313at2"/>
<keyword evidence="4 5" id="KW-0234">DNA repair</keyword>
<dbReference type="CDD" id="cd00540">
    <property type="entry name" value="AAG"/>
    <property type="match status" value="1"/>
</dbReference>
<dbReference type="NCBIfam" id="NF002003">
    <property type="entry name" value="PRK00802.1-3"/>
    <property type="match status" value="1"/>
</dbReference>
<name>C3KR47_SINFN</name>
<evidence type="ECO:0000256" key="3">
    <source>
        <dbReference type="ARBA" id="ARBA00022801"/>
    </source>
</evidence>
<keyword evidence="8" id="KW-1185">Reference proteome</keyword>
<evidence type="ECO:0000256" key="1">
    <source>
        <dbReference type="ARBA" id="ARBA00009232"/>
    </source>
</evidence>
<accession>C3KR47</accession>
<dbReference type="EMBL" id="CP000874">
    <property type="protein sequence ID" value="ACP22555.1"/>
    <property type="molecule type" value="Genomic_DNA"/>
</dbReference>
<dbReference type="InterPro" id="IPR003180">
    <property type="entry name" value="MPG"/>
</dbReference>
<keyword evidence="3 5" id="KW-0378">Hydrolase</keyword>
<protein>
    <recommendedName>
        <fullName evidence="5">Putative 3-methyladenine DNA glycosylase</fullName>
        <ecNumber evidence="5">3.2.2.-</ecNumber>
    </recommendedName>
</protein>
<dbReference type="InterPro" id="IPR011034">
    <property type="entry name" value="Formyl_transferase-like_C_sf"/>
</dbReference>
<evidence type="ECO:0000313" key="8">
    <source>
        <dbReference type="Proteomes" id="UP000001054"/>
    </source>
</evidence>
<comment type="similarity">
    <text evidence="1 5">Belongs to the DNA glycosylase MPG family.</text>
</comment>
<evidence type="ECO:0000256" key="2">
    <source>
        <dbReference type="ARBA" id="ARBA00022763"/>
    </source>
</evidence>
<dbReference type="AlphaFoldDB" id="C3KR47"/>
<dbReference type="Proteomes" id="UP000001054">
    <property type="component" value="Plasmid pNGR234b"/>
</dbReference>
<feature type="region of interest" description="Disordered" evidence="6">
    <location>
        <begin position="1"/>
        <end position="20"/>
    </location>
</feature>
<dbReference type="PATRIC" id="fig|394.7.peg.1503"/>
<evidence type="ECO:0000313" key="7">
    <source>
        <dbReference type="EMBL" id="ACP22555.1"/>
    </source>
</evidence>
<dbReference type="KEGG" id="rhi:NGR_b11020"/>
<keyword evidence="7" id="KW-0326">Glycosidase</keyword>
<geneLocation type="plasmid" evidence="8">
    <name>sym pNGR234b</name>
</geneLocation>